<organism evidence="2 3">
    <name type="scientific">Exaiptasia diaphana</name>
    <name type="common">Tropical sea anemone</name>
    <name type="synonym">Aiptasia pulchella</name>
    <dbReference type="NCBI Taxonomy" id="2652724"/>
    <lineage>
        <taxon>Eukaryota</taxon>
        <taxon>Metazoa</taxon>
        <taxon>Cnidaria</taxon>
        <taxon>Anthozoa</taxon>
        <taxon>Hexacorallia</taxon>
        <taxon>Actiniaria</taxon>
        <taxon>Aiptasiidae</taxon>
        <taxon>Exaiptasia</taxon>
    </lineage>
</organism>
<protein>
    <submittedName>
        <fullName evidence="2">Uncharacterized protein</fullName>
    </submittedName>
</protein>
<evidence type="ECO:0000313" key="2">
    <source>
        <dbReference type="EnsemblMetazoa" id="XP_020905730.1"/>
    </source>
</evidence>
<dbReference type="RefSeq" id="XP_020905730.1">
    <property type="nucleotide sequence ID" value="XM_021050071.2"/>
</dbReference>
<feature type="region of interest" description="Disordered" evidence="1">
    <location>
        <begin position="160"/>
        <end position="212"/>
    </location>
</feature>
<feature type="compositionally biased region" description="Low complexity" evidence="1">
    <location>
        <begin position="231"/>
        <end position="245"/>
    </location>
</feature>
<reference evidence="2" key="1">
    <citation type="submission" date="2022-11" db="UniProtKB">
        <authorList>
            <consortium name="EnsemblMetazoa"/>
        </authorList>
    </citation>
    <scope>IDENTIFICATION</scope>
</reference>
<evidence type="ECO:0000313" key="3">
    <source>
        <dbReference type="Proteomes" id="UP000887567"/>
    </source>
</evidence>
<accession>A0A913XJD4</accession>
<feature type="region of interest" description="Disordered" evidence="1">
    <location>
        <begin position="30"/>
        <end position="108"/>
    </location>
</feature>
<sequence>MKVRADVHHEPIERILPLTSENLKKFERQFKSSESLNSRRRIPERTAADGKSAENSVSSAHEVDRLKKLEQTNPQTKTHDYSRSLYRPVRDPFRKNPEGRSQNGSAALPYSTATKIFYDEEDDRIPYEDPDHVVQSWSRATDKFVQERFQYESSSYSSSTISVVKTKLKPKRQTPSDGSVTSSTSASSSENDLFDDDDDDDEDTSSEDQTTTITKNASTTFYTRSTSSVSSISSIPTIPSPDSSTVEPETQSIKPTEPIEGQEVSRSKKPRFIHSVHQKGLNSLSTFYAAHPQFIVLPAYMPARKISNQWQPF</sequence>
<evidence type="ECO:0000256" key="1">
    <source>
        <dbReference type="SAM" id="MobiDB-lite"/>
    </source>
</evidence>
<feature type="region of interest" description="Disordered" evidence="1">
    <location>
        <begin position="231"/>
        <end position="268"/>
    </location>
</feature>
<dbReference type="AlphaFoldDB" id="A0A913XJD4"/>
<dbReference type="KEGG" id="epa:110243912"/>
<feature type="compositionally biased region" description="Basic and acidic residues" evidence="1">
    <location>
        <begin position="77"/>
        <end position="98"/>
    </location>
</feature>
<feature type="compositionally biased region" description="Basic and acidic residues" evidence="1">
    <location>
        <begin position="41"/>
        <end position="52"/>
    </location>
</feature>
<name>A0A913XJD4_EXADI</name>
<dbReference type="Proteomes" id="UP000887567">
    <property type="component" value="Unplaced"/>
</dbReference>
<feature type="compositionally biased region" description="Basic and acidic residues" evidence="1">
    <location>
        <begin position="61"/>
        <end position="70"/>
    </location>
</feature>
<feature type="compositionally biased region" description="Acidic residues" evidence="1">
    <location>
        <begin position="192"/>
        <end position="206"/>
    </location>
</feature>
<feature type="compositionally biased region" description="Low complexity" evidence="1">
    <location>
        <begin position="175"/>
        <end position="191"/>
    </location>
</feature>
<proteinExistence type="predicted"/>
<dbReference type="EnsemblMetazoa" id="XM_021050071.2">
    <property type="protein sequence ID" value="XP_020905730.1"/>
    <property type="gene ID" value="LOC110243912"/>
</dbReference>
<keyword evidence="3" id="KW-1185">Reference proteome</keyword>
<dbReference type="GeneID" id="110243912"/>